<feature type="domain" description="NADH-Ubiquinone oxidoreductase (complex I) chain 5 N-terminal" evidence="8">
    <location>
        <begin position="68"/>
        <end position="109"/>
    </location>
</feature>
<proteinExistence type="predicted"/>
<feature type="domain" description="NADH:quinone oxidoreductase/Mrp antiporter transmembrane" evidence="7">
    <location>
        <begin position="125"/>
        <end position="414"/>
    </location>
</feature>
<accession>A0AAN1XYR1</accession>
<dbReference type="PRINTS" id="PR01434">
    <property type="entry name" value="NADHDHGNASE5"/>
</dbReference>
<dbReference type="GO" id="GO:0015990">
    <property type="term" value="P:electron transport coupled proton transport"/>
    <property type="evidence" value="ECO:0007669"/>
    <property type="project" value="TreeGrafter"/>
</dbReference>
<feature type="transmembrane region" description="Helical" evidence="6">
    <location>
        <begin position="272"/>
        <end position="294"/>
    </location>
</feature>
<dbReference type="InterPro" id="IPR001750">
    <property type="entry name" value="ND/Mrp_TM"/>
</dbReference>
<dbReference type="NCBIfam" id="TIGR01974">
    <property type="entry name" value="NDH_I_L"/>
    <property type="match status" value="1"/>
</dbReference>
<feature type="transmembrane region" description="Helical" evidence="6">
    <location>
        <begin position="131"/>
        <end position="151"/>
    </location>
</feature>
<dbReference type="PANTHER" id="PTHR42829:SF2">
    <property type="entry name" value="NADH-UBIQUINONE OXIDOREDUCTASE CHAIN 5"/>
    <property type="match status" value="1"/>
</dbReference>
<dbReference type="Pfam" id="PF00662">
    <property type="entry name" value="Proton_antipo_N"/>
    <property type="match status" value="1"/>
</dbReference>
<evidence type="ECO:0000313" key="10">
    <source>
        <dbReference type="Proteomes" id="UP001317532"/>
    </source>
</evidence>
<evidence type="ECO:0000256" key="5">
    <source>
        <dbReference type="RuleBase" id="RU000320"/>
    </source>
</evidence>
<evidence type="ECO:0000256" key="2">
    <source>
        <dbReference type="ARBA" id="ARBA00022692"/>
    </source>
</evidence>
<dbReference type="Gene3D" id="1.20.5.2700">
    <property type="match status" value="1"/>
</dbReference>
<feature type="transmembrane region" description="Helical" evidence="6">
    <location>
        <begin position="469"/>
        <end position="488"/>
    </location>
</feature>
<dbReference type="GO" id="GO:0016020">
    <property type="term" value="C:membrane"/>
    <property type="evidence" value="ECO:0007669"/>
    <property type="project" value="UniProtKB-SubCell"/>
</dbReference>
<feature type="transmembrane region" description="Helical" evidence="6">
    <location>
        <begin position="104"/>
        <end position="124"/>
    </location>
</feature>
<feature type="transmembrane region" description="Helical" evidence="6">
    <location>
        <begin position="77"/>
        <end position="98"/>
    </location>
</feature>
<evidence type="ECO:0000259" key="7">
    <source>
        <dbReference type="Pfam" id="PF00361"/>
    </source>
</evidence>
<dbReference type="InterPro" id="IPR003945">
    <property type="entry name" value="NU5C-like"/>
</dbReference>
<feature type="transmembrane region" description="Helical" evidence="6">
    <location>
        <begin position="363"/>
        <end position="382"/>
    </location>
</feature>
<dbReference type="KEGG" id="vab:WPS_24220"/>
<keyword evidence="10" id="KW-1185">Reference proteome</keyword>
<dbReference type="Proteomes" id="UP001317532">
    <property type="component" value="Chromosome"/>
</dbReference>
<dbReference type="InterPro" id="IPR018393">
    <property type="entry name" value="NADHpl_OxRdtase_5_subgr"/>
</dbReference>
<reference evidence="9 10" key="1">
    <citation type="journal article" date="2022" name="ISME Commun">
        <title>Vulcanimicrobium alpinus gen. nov. sp. nov., the first cultivated representative of the candidate phylum 'Eremiobacterota', is a metabolically versatile aerobic anoxygenic phototroph.</title>
        <authorList>
            <person name="Yabe S."/>
            <person name="Muto K."/>
            <person name="Abe K."/>
            <person name="Yokota A."/>
            <person name="Staudigel H."/>
            <person name="Tebo B.M."/>
        </authorList>
    </citation>
    <scope>NUCLEOTIDE SEQUENCE [LARGE SCALE GENOMIC DNA]</scope>
    <source>
        <strain evidence="9 10">WC8-2</strain>
    </source>
</reference>
<dbReference type="AlphaFoldDB" id="A0AAN1XYR1"/>
<dbReference type="RefSeq" id="WP_317994758.1">
    <property type="nucleotide sequence ID" value="NZ_AP025523.1"/>
</dbReference>
<evidence type="ECO:0000256" key="4">
    <source>
        <dbReference type="ARBA" id="ARBA00023136"/>
    </source>
</evidence>
<protein>
    <submittedName>
        <fullName evidence="9">NADH-quinone oxidoreductase subunit L</fullName>
    </submittedName>
</protein>
<feature type="transmembrane region" description="Helical" evidence="6">
    <location>
        <begin position="402"/>
        <end position="423"/>
    </location>
</feature>
<gene>
    <name evidence="9" type="ORF">WPS_24220</name>
</gene>
<feature type="transmembrane region" description="Helical" evidence="6">
    <location>
        <begin position="241"/>
        <end position="260"/>
    </location>
</feature>
<dbReference type="InterPro" id="IPR001516">
    <property type="entry name" value="Proton_antipo_N"/>
</dbReference>
<evidence type="ECO:0000256" key="1">
    <source>
        <dbReference type="ARBA" id="ARBA00004127"/>
    </source>
</evidence>
<keyword evidence="4 6" id="KW-0472">Membrane</keyword>
<organism evidence="9 10">
    <name type="scientific">Vulcanimicrobium alpinum</name>
    <dbReference type="NCBI Taxonomy" id="3016050"/>
    <lineage>
        <taxon>Bacteria</taxon>
        <taxon>Bacillati</taxon>
        <taxon>Vulcanimicrobiota</taxon>
        <taxon>Vulcanimicrobiia</taxon>
        <taxon>Vulcanimicrobiales</taxon>
        <taxon>Vulcanimicrobiaceae</taxon>
        <taxon>Vulcanimicrobium</taxon>
    </lineage>
</organism>
<feature type="transmembrane region" description="Helical" evidence="6">
    <location>
        <begin position="38"/>
        <end position="65"/>
    </location>
</feature>
<dbReference type="EMBL" id="AP025523">
    <property type="protein sequence ID" value="BDE07146.1"/>
    <property type="molecule type" value="Genomic_DNA"/>
</dbReference>
<dbReference type="NCBIfam" id="NF005141">
    <property type="entry name" value="PRK06590.1"/>
    <property type="match status" value="1"/>
</dbReference>
<evidence type="ECO:0000313" key="9">
    <source>
        <dbReference type="EMBL" id="BDE07146.1"/>
    </source>
</evidence>
<feature type="transmembrane region" description="Helical" evidence="6">
    <location>
        <begin position="627"/>
        <end position="647"/>
    </location>
</feature>
<dbReference type="Pfam" id="PF00361">
    <property type="entry name" value="Proton_antipo_M"/>
    <property type="match status" value="1"/>
</dbReference>
<evidence type="ECO:0000256" key="6">
    <source>
        <dbReference type="SAM" id="Phobius"/>
    </source>
</evidence>
<dbReference type="GO" id="GO:0012505">
    <property type="term" value="C:endomembrane system"/>
    <property type="evidence" value="ECO:0007669"/>
    <property type="project" value="UniProtKB-SubCell"/>
</dbReference>
<feature type="transmembrane region" description="Helical" evidence="6">
    <location>
        <begin position="306"/>
        <end position="326"/>
    </location>
</feature>
<dbReference type="PANTHER" id="PTHR42829">
    <property type="entry name" value="NADH-UBIQUINONE OXIDOREDUCTASE CHAIN 5"/>
    <property type="match status" value="1"/>
</dbReference>
<sequence>MLLYLVWLLPLVGALVLWSFGPQLKSWAGPIGSALVGVPFAATCVLWGDAVTGTGLHLPLVSWLAGWNFGLQLDRLSLVWTLIITGVGFLIHVYSIGYMDGDRAFARFFAYMNFFVFAMLTLVLSDNVIGLLVGWGLVGVASYFLIGFWFFKPSAVAAARKAFVMNVVGDVGIMYAIFLIVAKTGQIGYERVLGSATTAFTQQELFLVCLGLFIGCAAKSAQLPLHTWLPDAMEGPTPVSALIHAATMVTAGVYLVARFAPLWSASADARSLVGVIGALTALAGAILGCVQWDIKRILAYSTMSQIGYMIMAVGVGAFDAGVFHFLTHAFFKAQLFLGSGIIIHALADEQDVRRMGGLRTRLPFAYLAMLIGVLAICGVPGFSGFFSKDDVVYSTFAAGRPWLYAIGVLTAGITAYYMFRLLFVTFFGAYRGGVDPSDLGIRHPEFAGTAASSGRHAEEEEPHQHAPSWLMAAPVAVLMVPTVLIGWLDAGGERSPWLRYWGDFFPHPAAAAAPALSETASTIVVFLVVLIGFAIAYLRFAAPAALRDAVARLRTETIRVPAILVNAYYFDAAYDALLVRPARALGALIDRVLDPQILDGAVRETAISAQWLGHLFRSFQTGLVRTYALSLVFGVLCFVAYYTWFAYAGAGR</sequence>
<comment type="subcellular location">
    <subcellularLocation>
        <location evidence="1">Endomembrane system</location>
        <topology evidence="1">Multi-pass membrane protein</topology>
    </subcellularLocation>
    <subcellularLocation>
        <location evidence="5">Membrane</location>
        <topology evidence="5">Multi-pass membrane protein</topology>
    </subcellularLocation>
</comment>
<dbReference type="GO" id="GO:0008137">
    <property type="term" value="F:NADH dehydrogenase (ubiquinone) activity"/>
    <property type="evidence" value="ECO:0007669"/>
    <property type="project" value="InterPro"/>
</dbReference>
<evidence type="ECO:0000256" key="3">
    <source>
        <dbReference type="ARBA" id="ARBA00022989"/>
    </source>
</evidence>
<keyword evidence="3 6" id="KW-1133">Transmembrane helix</keyword>
<evidence type="ECO:0000259" key="8">
    <source>
        <dbReference type="Pfam" id="PF00662"/>
    </source>
</evidence>
<dbReference type="PRINTS" id="PR01435">
    <property type="entry name" value="NPOXDRDTASE5"/>
</dbReference>
<feature type="transmembrane region" description="Helical" evidence="6">
    <location>
        <begin position="163"/>
        <end position="182"/>
    </location>
</feature>
<feature type="transmembrane region" description="Helical" evidence="6">
    <location>
        <begin position="523"/>
        <end position="542"/>
    </location>
</feature>
<dbReference type="GO" id="GO:0003954">
    <property type="term" value="F:NADH dehydrogenase activity"/>
    <property type="evidence" value="ECO:0007669"/>
    <property type="project" value="TreeGrafter"/>
</dbReference>
<name>A0AAN1XYR1_UNVUL</name>
<dbReference type="GO" id="GO:0042773">
    <property type="term" value="P:ATP synthesis coupled electron transport"/>
    <property type="evidence" value="ECO:0007669"/>
    <property type="project" value="InterPro"/>
</dbReference>
<keyword evidence="2 5" id="KW-0812">Transmembrane</keyword>